<dbReference type="GO" id="GO:0005634">
    <property type="term" value="C:nucleus"/>
    <property type="evidence" value="ECO:0007669"/>
    <property type="project" value="UniProtKB-SubCell"/>
</dbReference>
<evidence type="ECO:0000256" key="4">
    <source>
        <dbReference type="ARBA" id="ARBA00044692"/>
    </source>
</evidence>
<dbReference type="GO" id="GO:0034353">
    <property type="term" value="F:mRNA 5'-diphosphatase activity"/>
    <property type="evidence" value="ECO:0007669"/>
    <property type="project" value="TreeGrafter"/>
</dbReference>
<dbReference type="GO" id="GO:0003723">
    <property type="term" value="F:RNA binding"/>
    <property type="evidence" value="ECO:0007669"/>
    <property type="project" value="UniProtKB-KW"/>
</dbReference>
<accession>A0A9P6H5L6</accession>
<dbReference type="InterPro" id="IPR013961">
    <property type="entry name" value="RAI1"/>
</dbReference>
<keyword evidence="6" id="KW-0694">RNA-binding</keyword>
<reference evidence="8" key="2">
    <citation type="submission" date="2020-11" db="EMBL/GenBank/DDBJ databases">
        <authorList>
            <consortium name="DOE Joint Genome Institute"/>
            <person name="Kuo A."/>
            <person name="Miyauchi S."/>
            <person name="Kiss E."/>
            <person name="Drula E."/>
            <person name="Kohler A."/>
            <person name="Sanchez-Garcia M."/>
            <person name="Andreopoulos B."/>
            <person name="Barry K.W."/>
            <person name="Bonito G."/>
            <person name="Buee M."/>
            <person name="Carver A."/>
            <person name="Chen C."/>
            <person name="Cichocki N."/>
            <person name="Clum A."/>
            <person name="Culley D."/>
            <person name="Crous P.W."/>
            <person name="Fauchery L."/>
            <person name="Girlanda M."/>
            <person name="Hayes R."/>
            <person name="Keri Z."/>
            <person name="Labutti K."/>
            <person name="Lipzen A."/>
            <person name="Lombard V."/>
            <person name="Magnuson J."/>
            <person name="Maillard F."/>
            <person name="Morin E."/>
            <person name="Murat C."/>
            <person name="Nolan M."/>
            <person name="Ohm R."/>
            <person name="Pangilinan J."/>
            <person name="Pereira M."/>
            <person name="Perotto S."/>
            <person name="Peter M."/>
            <person name="Riley R."/>
            <person name="Sitrit Y."/>
            <person name="Stielow B."/>
            <person name="Szollosi G."/>
            <person name="Zifcakova L."/>
            <person name="Stursova M."/>
            <person name="Spatafora J.W."/>
            <person name="Tedersoo L."/>
            <person name="Vaario L.-M."/>
            <person name="Yamada A."/>
            <person name="Yan M."/>
            <person name="Wang P."/>
            <person name="Xu J."/>
            <person name="Bruns T."/>
            <person name="Baldrian P."/>
            <person name="Vilgalys R."/>
            <person name="Henrissat B."/>
            <person name="Grigoriev I.V."/>
            <person name="Hibbett D."/>
            <person name="Nagy L.G."/>
            <person name="Martin F.M."/>
        </authorList>
    </citation>
    <scope>NUCLEOTIDE SEQUENCE</scope>
    <source>
        <strain evidence="8">UH-Tt-Lm1</strain>
    </source>
</reference>
<comment type="catalytic activity">
    <reaction evidence="4">
        <text>a 5'-end triphospho-ribonucleoside in mRNA + H2O = a 5'-end phospho-ribonucleoside in mRNA + diphosphate + H(+)</text>
        <dbReference type="Rhea" id="RHEA:78683"/>
        <dbReference type="Rhea" id="RHEA-COMP:15692"/>
        <dbReference type="Rhea" id="RHEA-COMP:17164"/>
        <dbReference type="ChEBI" id="CHEBI:15377"/>
        <dbReference type="ChEBI" id="CHEBI:15378"/>
        <dbReference type="ChEBI" id="CHEBI:33019"/>
        <dbReference type="ChEBI" id="CHEBI:138282"/>
        <dbReference type="ChEBI" id="CHEBI:167618"/>
    </reaction>
    <physiologicalReaction direction="left-to-right" evidence="4">
        <dbReference type="Rhea" id="RHEA:78684"/>
    </physiologicalReaction>
</comment>
<dbReference type="EC" id="3.6.1.-" evidence="6"/>
<dbReference type="PANTHER" id="PTHR12395">
    <property type="entry name" value="DOM-3 RELATED"/>
    <property type="match status" value="1"/>
</dbReference>
<feature type="domain" description="RAI1-like" evidence="7">
    <location>
        <begin position="24"/>
        <end position="292"/>
    </location>
</feature>
<name>A0A9P6H5L6_9AGAM</name>
<dbReference type="Pfam" id="PF08652">
    <property type="entry name" value="RAI1"/>
    <property type="match status" value="1"/>
</dbReference>
<dbReference type="GO" id="GO:0004518">
    <property type="term" value="F:nuclease activity"/>
    <property type="evidence" value="ECO:0007669"/>
    <property type="project" value="UniProtKB-KW"/>
</dbReference>
<dbReference type="GO" id="GO:0046872">
    <property type="term" value="F:metal ion binding"/>
    <property type="evidence" value="ECO:0007669"/>
    <property type="project" value="UniProtKB-KW"/>
</dbReference>
<dbReference type="InterPro" id="IPR039039">
    <property type="entry name" value="RAI1-like_fam"/>
</dbReference>
<evidence type="ECO:0000313" key="8">
    <source>
        <dbReference type="EMBL" id="KAF9780016.1"/>
    </source>
</evidence>
<keyword evidence="6" id="KW-0539">Nucleus</keyword>
<comment type="catalytic activity">
    <reaction evidence="5">
        <text>a 5'-end NAD(+)-phospho-ribonucleoside in mRNA + H2O = a 5'-end phospho-ribonucleoside in mRNA + NAD(+) + H(+)</text>
        <dbReference type="Rhea" id="RHEA:60880"/>
        <dbReference type="Rhea" id="RHEA-COMP:15692"/>
        <dbReference type="Rhea" id="RHEA-COMP:15698"/>
        <dbReference type="ChEBI" id="CHEBI:15377"/>
        <dbReference type="ChEBI" id="CHEBI:15378"/>
        <dbReference type="ChEBI" id="CHEBI:57540"/>
        <dbReference type="ChEBI" id="CHEBI:138282"/>
        <dbReference type="ChEBI" id="CHEBI:144029"/>
    </reaction>
    <physiologicalReaction direction="left-to-right" evidence="5">
        <dbReference type="Rhea" id="RHEA:60881"/>
    </physiologicalReaction>
</comment>
<proteinExistence type="inferred from homology"/>
<keyword evidence="6" id="KW-0540">Nuclease</keyword>
<dbReference type="GO" id="GO:0005829">
    <property type="term" value="C:cytosol"/>
    <property type="evidence" value="ECO:0007669"/>
    <property type="project" value="TreeGrafter"/>
</dbReference>
<evidence type="ECO:0000256" key="2">
    <source>
        <dbReference type="ARBA" id="ARBA00006562"/>
    </source>
</evidence>
<keyword evidence="9" id="KW-1185">Reference proteome</keyword>
<dbReference type="PANTHER" id="PTHR12395:SF9">
    <property type="entry name" value="DECAPPING AND EXORIBONUCLEASE PROTEIN"/>
    <property type="match status" value="1"/>
</dbReference>
<sequence length="331" mass="37164">MSSPHFLGNFATPAPLNKRAIGPPRQIAYYSWFPGSTNEHEYQARSALKLYSPPTVPFSFIKAPDRATWSNECNYFDSLPRPELEPIIASCQQAGRTADLLEADVITRRGALVNLAIGKEEEYDVSFVDGKLYILRRSFEIRTKIKHCGAYYGDSFEKLCTRPMTEKTHGTFFSVVRRKIGDHDVIMAGEIDCSSSMNAEPSLKDYIELKTVKKPDRRLPVSDKLLPKWYMQSYMLGVQVLQIGYRDFRNHVFGIVRKPVKDFLRDVQNHAPTFDPDVEMGRVHAILSALSAYFCDLGPSVSAQDRFVLSVGANGNAWITSPAADSPNLAA</sequence>
<organism evidence="8 9">
    <name type="scientific">Thelephora terrestris</name>
    <dbReference type="NCBI Taxonomy" id="56493"/>
    <lineage>
        <taxon>Eukaryota</taxon>
        <taxon>Fungi</taxon>
        <taxon>Dikarya</taxon>
        <taxon>Basidiomycota</taxon>
        <taxon>Agaricomycotina</taxon>
        <taxon>Agaricomycetes</taxon>
        <taxon>Thelephorales</taxon>
        <taxon>Thelephoraceae</taxon>
        <taxon>Thelephora</taxon>
    </lineage>
</organism>
<evidence type="ECO:0000256" key="5">
    <source>
        <dbReference type="ARBA" id="ARBA00048124"/>
    </source>
</evidence>
<comment type="similarity">
    <text evidence="2 6">Belongs to the DXO/Dom3Z family.</text>
</comment>
<dbReference type="OrthoDB" id="5853397at2759"/>
<evidence type="ECO:0000256" key="1">
    <source>
        <dbReference type="ARBA" id="ARBA00001968"/>
    </source>
</evidence>
<gene>
    <name evidence="8" type="ORF">BJ322DRAFT_1112696</name>
</gene>
<evidence type="ECO:0000256" key="3">
    <source>
        <dbReference type="ARBA" id="ARBA00044676"/>
    </source>
</evidence>
<keyword evidence="6" id="KW-0378">Hydrolase</keyword>
<comment type="caution">
    <text evidence="8">The sequence shown here is derived from an EMBL/GenBank/DDBJ whole genome shotgun (WGS) entry which is preliminary data.</text>
</comment>
<keyword evidence="6" id="KW-0479">Metal-binding</keyword>
<dbReference type="GO" id="GO:0000166">
    <property type="term" value="F:nucleotide binding"/>
    <property type="evidence" value="ECO:0007669"/>
    <property type="project" value="UniProtKB-KW"/>
</dbReference>
<keyword evidence="6" id="KW-0547">Nucleotide-binding</keyword>
<evidence type="ECO:0000256" key="6">
    <source>
        <dbReference type="RuleBase" id="RU367113"/>
    </source>
</evidence>
<protein>
    <recommendedName>
        <fullName evidence="6">Decapping nuclease</fullName>
        <ecNumber evidence="6">3.6.1.-</ecNumber>
    </recommendedName>
</protein>
<comment type="function">
    <text evidence="6">Decapping enzyme for NAD-capped RNAs: specifically hydrolyzes the nicotinamide adenine dinucleotide (NAD) cap from a subset of RNAs by removing the entire NAD moiety from the 5'-end of an NAD-capped RNA.</text>
</comment>
<reference evidence="8" key="1">
    <citation type="journal article" date="2020" name="Nat. Commun.">
        <title>Large-scale genome sequencing of mycorrhizal fungi provides insights into the early evolution of symbiotic traits.</title>
        <authorList>
            <person name="Miyauchi S."/>
            <person name="Kiss E."/>
            <person name="Kuo A."/>
            <person name="Drula E."/>
            <person name="Kohler A."/>
            <person name="Sanchez-Garcia M."/>
            <person name="Morin E."/>
            <person name="Andreopoulos B."/>
            <person name="Barry K.W."/>
            <person name="Bonito G."/>
            <person name="Buee M."/>
            <person name="Carver A."/>
            <person name="Chen C."/>
            <person name="Cichocki N."/>
            <person name="Clum A."/>
            <person name="Culley D."/>
            <person name="Crous P.W."/>
            <person name="Fauchery L."/>
            <person name="Girlanda M."/>
            <person name="Hayes R.D."/>
            <person name="Keri Z."/>
            <person name="LaButti K."/>
            <person name="Lipzen A."/>
            <person name="Lombard V."/>
            <person name="Magnuson J."/>
            <person name="Maillard F."/>
            <person name="Murat C."/>
            <person name="Nolan M."/>
            <person name="Ohm R.A."/>
            <person name="Pangilinan J."/>
            <person name="Pereira M.F."/>
            <person name="Perotto S."/>
            <person name="Peter M."/>
            <person name="Pfister S."/>
            <person name="Riley R."/>
            <person name="Sitrit Y."/>
            <person name="Stielow J.B."/>
            <person name="Szollosi G."/>
            <person name="Zifcakova L."/>
            <person name="Stursova M."/>
            <person name="Spatafora J.W."/>
            <person name="Tedersoo L."/>
            <person name="Vaario L.M."/>
            <person name="Yamada A."/>
            <person name="Yan M."/>
            <person name="Wang P."/>
            <person name="Xu J."/>
            <person name="Bruns T."/>
            <person name="Baldrian P."/>
            <person name="Vilgalys R."/>
            <person name="Dunand C."/>
            <person name="Henrissat B."/>
            <person name="Grigoriev I.V."/>
            <person name="Hibbett D."/>
            <person name="Nagy L.G."/>
            <person name="Martin F.M."/>
        </authorList>
    </citation>
    <scope>NUCLEOTIDE SEQUENCE</scope>
    <source>
        <strain evidence="8">UH-Tt-Lm1</strain>
    </source>
</reference>
<dbReference type="GO" id="GO:0000956">
    <property type="term" value="P:nuclear-transcribed mRNA catabolic process"/>
    <property type="evidence" value="ECO:0007669"/>
    <property type="project" value="TreeGrafter"/>
</dbReference>
<dbReference type="GO" id="GO:0110155">
    <property type="term" value="P:NAD-cap decapping"/>
    <property type="evidence" value="ECO:0007669"/>
    <property type="project" value="TreeGrafter"/>
</dbReference>
<comment type="cofactor">
    <cofactor evidence="1 6">
        <name>a divalent metal cation</name>
        <dbReference type="ChEBI" id="CHEBI:60240"/>
    </cofactor>
</comment>
<dbReference type="Proteomes" id="UP000736335">
    <property type="component" value="Unassembled WGS sequence"/>
</dbReference>
<evidence type="ECO:0000313" key="9">
    <source>
        <dbReference type="Proteomes" id="UP000736335"/>
    </source>
</evidence>
<dbReference type="EMBL" id="WIUZ02000017">
    <property type="protein sequence ID" value="KAF9780016.1"/>
    <property type="molecule type" value="Genomic_DNA"/>
</dbReference>
<comment type="catalytic activity">
    <reaction evidence="3">
        <text>a 5'-end (N(7)-methyl 5'-triphosphoguanosine)-ribonucleoside-ribonucleotide in mRNA + H2O = a (N(7)-methyl 5'-triphosphoguanosine)-nucleoside + a 5'-end phospho-ribonucleoside in mRNA + H(+)</text>
        <dbReference type="Rhea" id="RHEA:66928"/>
        <dbReference type="Rhea" id="RHEA-COMP:15692"/>
        <dbReference type="Rhea" id="RHEA-COMP:17313"/>
        <dbReference type="ChEBI" id="CHEBI:15377"/>
        <dbReference type="ChEBI" id="CHEBI:15378"/>
        <dbReference type="ChEBI" id="CHEBI:138282"/>
        <dbReference type="ChEBI" id="CHEBI:172876"/>
        <dbReference type="ChEBI" id="CHEBI:172877"/>
    </reaction>
    <physiologicalReaction direction="left-to-right" evidence="3">
        <dbReference type="Rhea" id="RHEA:66929"/>
    </physiologicalReaction>
</comment>
<evidence type="ECO:0000259" key="7">
    <source>
        <dbReference type="Pfam" id="PF08652"/>
    </source>
</evidence>
<comment type="subcellular location">
    <subcellularLocation>
        <location evidence="6">Nucleus</location>
    </subcellularLocation>
</comment>
<dbReference type="AlphaFoldDB" id="A0A9P6H5L6"/>